<sequence>MPTLLTLLLFGALIWFWLDSARARELAVGICGESCQREGLQFLDQTVVLKRLGLRWTNQGVRLRRTFQFDYSEQGDERHSGQIVLVGIHLEVLRFEPRPPRDDTASRDPRPDNVIPLRHRPSREREE</sequence>
<reference evidence="3 5" key="2">
    <citation type="submission" date="2018-01" db="EMBL/GenBank/DDBJ databases">
        <title>Novel co-symbiosis in the lucinid bivalve Phacoides pectinatus.</title>
        <authorList>
            <person name="Lim S.J."/>
            <person name="Davis B.G."/>
            <person name="Gill D.E."/>
            <person name="Engel A.S."/>
            <person name="Anderson L.C."/>
            <person name="Campbell B.J."/>
        </authorList>
    </citation>
    <scope>NUCLEOTIDE SEQUENCE [LARGE SCALE GENOMIC DNA]</scope>
    <source>
        <strain evidence="3">N3_P5</strain>
    </source>
</reference>
<name>A0A657PKQ2_9GAMM</name>
<evidence type="ECO:0000313" key="5">
    <source>
        <dbReference type="Proteomes" id="UP000250928"/>
    </source>
</evidence>
<dbReference type="Pfam" id="PF11743">
    <property type="entry name" value="DUF3301"/>
    <property type="match status" value="1"/>
</dbReference>
<keyword evidence="4" id="KW-1185">Reference proteome</keyword>
<organism evidence="2 4">
    <name type="scientific">Candidatus Sedimenticola endophacoides</name>
    <dbReference type="NCBI Taxonomy" id="2548426"/>
    <lineage>
        <taxon>Bacteria</taxon>
        <taxon>Pseudomonadati</taxon>
        <taxon>Pseudomonadota</taxon>
        <taxon>Gammaproteobacteria</taxon>
        <taxon>Chromatiales</taxon>
        <taxon>Sedimenticolaceae</taxon>
        <taxon>Sedimenticola</taxon>
    </lineage>
</organism>
<dbReference type="Proteomes" id="UP000243361">
    <property type="component" value="Unassembled WGS sequence"/>
</dbReference>
<comment type="caution">
    <text evidence="2">The sequence shown here is derived from an EMBL/GenBank/DDBJ whole genome shotgun (WGS) entry which is preliminary data.</text>
</comment>
<dbReference type="Proteomes" id="UP000250928">
    <property type="component" value="Unassembled WGS sequence"/>
</dbReference>
<feature type="region of interest" description="Disordered" evidence="1">
    <location>
        <begin position="97"/>
        <end position="127"/>
    </location>
</feature>
<evidence type="ECO:0000313" key="4">
    <source>
        <dbReference type="Proteomes" id="UP000243361"/>
    </source>
</evidence>
<protein>
    <submittedName>
        <fullName evidence="3">DUF3301 domain-containing protein</fullName>
    </submittedName>
</protein>
<dbReference type="AlphaFoldDB" id="A0A657PKQ2"/>
<gene>
    <name evidence="2" type="ORF">B0D84_02460</name>
    <name evidence="3" type="ORF">C3L24_02125</name>
</gene>
<dbReference type="EMBL" id="PQCO01000101">
    <property type="protein sequence ID" value="PUE05001.1"/>
    <property type="molecule type" value="Genomic_DNA"/>
</dbReference>
<evidence type="ECO:0000313" key="2">
    <source>
        <dbReference type="EMBL" id="OQX35333.1"/>
    </source>
</evidence>
<proteinExistence type="predicted"/>
<feature type="compositionally biased region" description="Basic and acidic residues" evidence="1">
    <location>
        <begin position="97"/>
        <end position="111"/>
    </location>
</feature>
<feature type="compositionally biased region" description="Basic residues" evidence="1">
    <location>
        <begin position="117"/>
        <end position="127"/>
    </location>
</feature>
<evidence type="ECO:0000313" key="3">
    <source>
        <dbReference type="EMBL" id="PUE05001.1"/>
    </source>
</evidence>
<evidence type="ECO:0000256" key="1">
    <source>
        <dbReference type="SAM" id="MobiDB-lite"/>
    </source>
</evidence>
<accession>A0A657PKQ2</accession>
<reference evidence="2 4" key="1">
    <citation type="submission" date="2017-02" db="EMBL/GenBank/DDBJ databases">
        <title>Novel co-symbiosis in the unique lucinid bivalve Phacoides pectinatus.</title>
        <authorList>
            <person name="Lim S.J."/>
            <person name="Davis B.G."/>
            <person name="Gill D.E."/>
            <person name="Engel A.S."/>
            <person name="Anderson L.C."/>
            <person name="Campbell B.J."/>
        </authorList>
    </citation>
    <scope>NUCLEOTIDE SEQUENCE [LARGE SCALE GENOMIC DNA]</scope>
    <source>
        <strain evidence="2">LUC13016_P6</strain>
    </source>
</reference>
<dbReference type="EMBL" id="MUIE01000171">
    <property type="protein sequence ID" value="OQX35333.1"/>
    <property type="molecule type" value="Genomic_DNA"/>
</dbReference>
<dbReference type="InterPro" id="IPR021732">
    <property type="entry name" value="DUF3301"/>
</dbReference>